<dbReference type="EMBL" id="JACIVI010000002">
    <property type="protein sequence ID" value="MBB1162066.1"/>
    <property type="molecule type" value="Genomic_DNA"/>
</dbReference>
<dbReference type="InterPro" id="IPR008585">
    <property type="entry name" value="Gamma_PGA_hydro"/>
</dbReference>
<proteinExistence type="predicted"/>
<sequence>MTPPCPAPPPPGCHAELAARERAGIDYRIVCRPVAGARLLVLAPHAGRIERGCSGLARAIAGEEASLYLFEGLRETLNFERLHLPSSRFDEPQALAMAASAERVLTVHGCEGRDDARVLLGGLDRPRVARLAAALEAAGIPAETEGHRFPGRHPQNICNRAPAGLGLQLEFTGPLREGPKEATAVAAIRAALAAEGLLGPAPRLSR</sequence>
<evidence type="ECO:0000313" key="2">
    <source>
        <dbReference type="Proteomes" id="UP000586093"/>
    </source>
</evidence>
<evidence type="ECO:0000313" key="1">
    <source>
        <dbReference type="EMBL" id="MBB1162066.1"/>
    </source>
</evidence>
<dbReference type="Proteomes" id="UP000586093">
    <property type="component" value="Unassembled WGS sequence"/>
</dbReference>
<keyword evidence="1" id="KW-0378">Hydrolase</keyword>
<dbReference type="AlphaFoldDB" id="A0A839HK41"/>
<gene>
    <name evidence="1" type="ORF">H4F90_08740</name>
</gene>
<comment type="caution">
    <text evidence="1">The sequence shown here is derived from an EMBL/GenBank/DDBJ whole genome shotgun (WGS) entry which is preliminary data.</text>
</comment>
<dbReference type="GO" id="GO:0016787">
    <property type="term" value="F:hydrolase activity"/>
    <property type="evidence" value="ECO:0007669"/>
    <property type="project" value="UniProtKB-KW"/>
</dbReference>
<dbReference type="Gene3D" id="3.40.630.100">
    <property type="entry name" value="Poly-gamma-glutamate hydrolase, zinc-binding motif"/>
    <property type="match status" value="1"/>
</dbReference>
<dbReference type="InterPro" id="IPR038128">
    <property type="entry name" value="Gamma_PGA_hydro_sf"/>
</dbReference>
<organism evidence="1 2">
    <name type="scientific">Aquariibacter albus</name>
    <dbReference type="NCBI Taxonomy" id="2759899"/>
    <lineage>
        <taxon>Bacteria</taxon>
        <taxon>Pseudomonadati</taxon>
        <taxon>Pseudomonadota</taxon>
        <taxon>Betaproteobacteria</taxon>
        <taxon>Burkholderiales</taxon>
        <taxon>Sphaerotilaceae</taxon>
        <taxon>Aquariibacter</taxon>
    </lineage>
</organism>
<protein>
    <submittedName>
        <fullName evidence="1">Poly-gamma-glutamate hydrolase family protein</fullName>
    </submittedName>
</protein>
<dbReference type="Pfam" id="PF05908">
    <property type="entry name" value="Gamma_PGA_hydro"/>
    <property type="match status" value="1"/>
</dbReference>
<keyword evidence="2" id="KW-1185">Reference proteome</keyword>
<accession>A0A839HK41</accession>
<reference evidence="1 2" key="1">
    <citation type="submission" date="2020-08" db="EMBL/GenBank/DDBJ databases">
        <title>Aquariorum lacteus gen. nov., sp. nov., a new member of the family Comamonadaceae, isolated from freshwater aquarium.</title>
        <authorList>
            <person name="Chun S.-J."/>
        </authorList>
    </citation>
    <scope>NUCLEOTIDE SEQUENCE [LARGE SCALE GENOMIC DNA]</scope>
    <source>
        <strain evidence="1 2">SJAQ100</strain>
    </source>
</reference>
<name>A0A839HK41_9BURK</name>
<dbReference type="RefSeq" id="WP_182663605.1">
    <property type="nucleotide sequence ID" value="NZ_JACIVI010000002.1"/>
</dbReference>